<gene>
    <name evidence="2" type="ORF">ABC974_10580</name>
</gene>
<keyword evidence="3" id="KW-1185">Reference proteome</keyword>
<name>A0ABU9Y2P0_9SPHN</name>
<organism evidence="2 3">
    <name type="scientific">Sphingomonas oligophenolica</name>
    <dbReference type="NCBI Taxonomy" id="301154"/>
    <lineage>
        <taxon>Bacteria</taxon>
        <taxon>Pseudomonadati</taxon>
        <taxon>Pseudomonadota</taxon>
        <taxon>Alphaproteobacteria</taxon>
        <taxon>Sphingomonadales</taxon>
        <taxon>Sphingomonadaceae</taxon>
        <taxon>Sphingomonas</taxon>
    </lineage>
</organism>
<sequence>MLDFVLDFTVHYQRFTGHPAVIQEQRDNSGGTATITAAEQREQRAWGMAARPLEKPVMSKSRAAAGQHPARSRSFHTLSRG</sequence>
<feature type="region of interest" description="Disordered" evidence="1">
    <location>
        <begin position="49"/>
        <end position="81"/>
    </location>
</feature>
<protein>
    <submittedName>
        <fullName evidence="2">Uncharacterized protein</fullName>
    </submittedName>
</protein>
<proteinExistence type="predicted"/>
<dbReference type="EMBL" id="JBDIME010000007">
    <property type="protein sequence ID" value="MEN2790072.1"/>
    <property type="molecule type" value="Genomic_DNA"/>
</dbReference>
<evidence type="ECO:0000313" key="2">
    <source>
        <dbReference type="EMBL" id="MEN2790072.1"/>
    </source>
</evidence>
<accession>A0ABU9Y2P0</accession>
<reference evidence="2 3" key="1">
    <citation type="submission" date="2024-05" db="EMBL/GenBank/DDBJ databases">
        <authorList>
            <person name="Liu Q."/>
            <person name="Xin Y.-H."/>
        </authorList>
    </citation>
    <scope>NUCLEOTIDE SEQUENCE [LARGE SCALE GENOMIC DNA]</scope>
    <source>
        <strain evidence="2 3">CGMCC 1.10181</strain>
    </source>
</reference>
<evidence type="ECO:0000313" key="3">
    <source>
        <dbReference type="Proteomes" id="UP001419910"/>
    </source>
</evidence>
<evidence type="ECO:0000256" key="1">
    <source>
        <dbReference type="SAM" id="MobiDB-lite"/>
    </source>
</evidence>
<comment type="caution">
    <text evidence="2">The sequence shown here is derived from an EMBL/GenBank/DDBJ whole genome shotgun (WGS) entry which is preliminary data.</text>
</comment>
<dbReference type="RefSeq" id="WP_343888577.1">
    <property type="nucleotide sequence ID" value="NZ_BAAAEH010000010.1"/>
</dbReference>
<dbReference type="Proteomes" id="UP001419910">
    <property type="component" value="Unassembled WGS sequence"/>
</dbReference>